<dbReference type="InterPro" id="IPR000700">
    <property type="entry name" value="PAS-assoc_C"/>
</dbReference>
<feature type="domain" description="PAC" evidence="1">
    <location>
        <begin position="228"/>
        <end position="283"/>
    </location>
</feature>
<dbReference type="eggNOG" id="COG5002">
    <property type="taxonomic scope" value="Bacteria"/>
</dbReference>
<proteinExistence type="predicted"/>
<dbReference type="EMBL" id="CP000245">
    <property type="protein sequence ID" value="AEG93208.1"/>
    <property type="molecule type" value="Genomic_DNA"/>
</dbReference>
<evidence type="ECO:0000313" key="3">
    <source>
        <dbReference type="Proteomes" id="UP000008385"/>
    </source>
</evidence>
<evidence type="ECO:0000313" key="2">
    <source>
        <dbReference type="EMBL" id="AEG93208.1"/>
    </source>
</evidence>
<sequence length="473" mass="53523">MGERIRAFDWASHPLGPPQQWPDALRMALTLCLNSSFPTAIYWGPEMHVLYNDAWSVIPAEKHPWILGKPAREGWADIWHIVEPQFRQVFDAGQGLALYEQMLPMVRGGAPRETWWNYSITPIRHADHAVGGIFNQGHEITEVVVARRQREAELARWREMFRQAPVPVALLRGPGHVYEFTNDAYLRLIGRRNVTGQKVRDALPEMVEQGFIALLDRVYRSGETYLGAGASVKLQRLEGGPIEDRTVDFMYQPMRDARGEVEGILVLVTDVTERARAEAALRLSNWQLGEERARLASLNEAEQRTQQALRRFNDTLEAEVRRRTFDQTRALQSQGAVADRLRAAFATDLIFQGFMDPDGTLRDSNPASLAAIRCSLHEVVDRPFWETPWFSATPGMPQRVREAVETARQGRTVRATLTVDLPDGRRSFRFSVRPVFNGRQELVGLVAEALEVAAAPEKPADAEVVMRSREPTA</sequence>
<dbReference type="Pfam" id="PF08448">
    <property type="entry name" value="PAS_4"/>
    <property type="match status" value="2"/>
</dbReference>
<evidence type="ECO:0000259" key="1">
    <source>
        <dbReference type="PROSITE" id="PS50113"/>
    </source>
</evidence>
<protein>
    <submittedName>
        <fullName evidence="2">Signal transduction protein: sensor, PAS/PAC domains-like protein</fullName>
    </submittedName>
</protein>
<dbReference type="InterPro" id="IPR000014">
    <property type="entry name" value="PAS"/>
</dbReference>
<dbReference type="eggNOG" id="COG4191">
    <property type="taxonomic scope" value="Bacteria"/>
</dbReference>
<dbReference type="AlphaFoldDB" id="F5XZ38"/>
<dbReference type="HOGENOM" id="CLU_577295_0_0_4"/>
<dbReference type="RefSeq" id="WP_013901440.1">
    <property type="nucleotide sequence ID" value="NC_015677.1"/>
</dbReference>
<accession>F5XZ38</accession>
<dbReference type="OrthoDB" id="9770795at2"/>
<dbReference type="InterPro" id="IPR035965">
    <property type="entry name" value="PAS-like_dom_sf"/>
</dbReference>
<dbReference type="CDD" id="cd00130">
    <property type="entry name" value="PAS"/>
    <property type="match status" value="1"/>
</dbReference>
<dbReference type="Gene3D" id="3.30.450.20">
    <property type="entry name" value="PAS domain"/>
    <property type="match status" value="3"/>
</dbReference>
<name>F5XZ38_RAMTT</name>
<keyword evidence="3" id="KW-1185">Reference proteome</keyword>
<reference evidence="3" key="1">
    <citation type="submission" date="2006-01" db="EMBL/GenBank/DDBJ databases">
        <title>Genome of the cyst-dividing bacterium Ramlibacter tataouinensis.</title>
        <authorList>
            <person name="Barakat M."/>
            <person name="Ortet P."/>
            <person name="De Luca G."/>
            <person name="Jourlin-Castelli C."/>
            <person name="Ansaldi M."/>
            <person name="Py B."/>
            <person name="Fichant G."/>
            <person name="Coutinho P."/>
            <person name="Voulhoux R."/>
            <person name="Bastien O."/>
            <person name="Roy S."/>
            <person name="Marechal E."/>
            <person name="Henrissat B."/>
            <person name="Quentin Y."/>
            <person name="Noirot P."/>
            <person name="Filloux A."/>
            <person name="Mejean V."/>
            <person name="DuBow M."/>
            <person name="Barras F."/>
            <person name="Heulin T."/>
        </authorList>
    </citation>
    <scope>NUCLEOTIDE SEQUENCE [LARGE SCALE GENOMIC DNA]</scope>
    <source>
        <strain evidence="3">ATCC BAA-407 / DSM 14655 / LMG 21543 / TTB310</strain>
    </source>
</reference>
<dbReference type="Proteomes" id="UP000008385">
    <property type="component" value="Chromosome"/>
</dbReference>
<dbReference type="STRING" id="365046.Rta_21140"/>
<reference evidence="2 3" key="2">
    <citation type="journal article" date="2011" name="PLoS ONE">
        <title>The Cyst-Dividing Bacterium Ramlibacter tataouinensis TTB310 Genome Reveals a Well-Stocked Toolbox for Adaptation to a Desert Environment.</title>
        <authorList>
            <person name="De Luca G."/>
            <person name="Barakat M."/>
            <person name="Ortet P."/>
            <person name="Fochesato S."/>
            <person name="Jourlin-Castelli C."/>
            <person name="Ansaldi M."/>
            <person name="Py B."/>
            <person name="Fichant G."/>
            <person name="Coutinho P.M."/>
            <person name="Voulhoux R."/>
            <person name="Bastien O."/>
            <person name="Marechal E."/>
            <person name="Henrissat B."/>
            <person name="Quentin Y."/>
            <person name="Noirot P."/>
            <person name="Filloux A."/>
            <person name="Mejean V."/>
            <person name="Dubow M.S."/>
            <person name="Barras F."/>
            <person name="Barbe V."/>
            <person name="Weissenbach J."/>
            <person name="Mihalcescu I."/>
            <person name="Vermeglio A."/>
            <person name="Achouak W."/>
            <person name="Heulin T."/>
        </authorList>
    </citation>
    <scope>NUCLEOTIDE SEQUENCE [LARGE SCALE GENOMIC DNA]</scope>
    <source>
        <strain evidence="3">ATCC BAA-407 / DSM 14655 / LMG 21543 / TTB310</strain>
    </source>
</reference>
<dbReference type="SUPFAM" id="SSF55785">
    <property type="entry name" value="PYP-like sensor domain (PAS domain)"/>
    <property type="match status" value="2"/>
</dbReference>
<dbReference type="NCBIfam" id="TIGR00229">
    <property type="entry name" value="sensory_box"/>
    <property type="match status" value="1"/>
</dbReference>
<organism evidence="2 3">
    <name type="scientific">Ramlibacter tataouinensis (strain ATCC BAA-407 / DSM 14655 / LMG 21543 / TTB310)</name>
    <dbReference type="NCBI Taxonomy" id="365046"/>
    <lineage>
        <taxon>Bacteria</taxon>
        <taxon>Pseudomonadati</taxon>
        <taxon>Pseudomonadota</taxon>
        <taxon>Betaproteobacteria</taxon>
        <taxon>Burkholderiales</taxon>
        <taxon>Comamonadaceae</taxon>
        <taxon>Ramlibacter</taxon>
    </lineage>
</organism>
<dbReference type="InterPro" id="IPR013656">
    <property type="entry name" value="PAS_4"/>
</dbReference>
<dbReference type="KEGG" id="rta:Rta_21140"/>
<dbReference type="PROSITE" id="PS50113">
    <property type="entry name" value="PAC"/>
    <property type="match status" value="1"/>
</dbReference>
<gene>
    <name evidence="2" type="ordered locus">Rta_21140</name>
</gene>